<organism evidence="1 2">
    <name type="scientific">Araneus ventricosus</name>
    <name type="common">Orbweaver spider</name>
    <name type="synonym">Epeira ventricosa</name>
    <dbReference type="NCBI Taxonomy" id="182803"/>
    <lineage>
        <taxon>Eukaryota</taxon>
        <taxon>Metazoa</taxon>
        <taxon>Ecdysozoa</taxon>
        <taxon>Arthropoda</taxon>
        <taxon>Chelicerata</taxon>
        <taxon>Arachnida</taxon>
        <taxon>Araneae</taxon>
        <taxon>Araneomorphae</taxon>
        <taxon>Entelegynae</taxon>
        <taxon>Araneoidea</taxon>
        <taxon>Araneidae</taxon>
        <taxon>Araneus</taxon>
    </lineage>
</organism>
<evidence type="ECO:0000313" key="2">
    <source>
        <dbReference type="Proteomes" id="UP000499080"/>
    </source>
</evidence>
<proteinExistence type="predicted"/>
<name>A0A4Y2DJ59_ARAVE</name>
<gene>
    <name evidence="1" type="ORF">AVEN_9411_1</name>
</gene>
<reference evidence="1 2" key="1">
    <citation type="journal article" date="2019" name="Sci. Rep.">
        <title>Orb-weaving spider Araneus ventricosus genome elucidates the spidroin gene catalogue.</title>
        <authorList>
            <person name="Kono N."/>
            <person name="Nakamura H."/>
            <person name="Ohtoshi R."/>
            <person name="Moran D.A.P."/>
            <person name="Shinohara A."/>
            <person name="Yoshida Y."/>
            <person name="Fujiwara M."/>
            <person name="Mori M."/>
            <person name="Tomita M."/>
            <person name="Arakawa K."/>
        </authorList>
    </citation>
    <scope>NUCLEOTIDE SEQUENCE [LARGE SCALE GENOMIC DNA]</scope>
</reference>
<dbReference type="AlphaFoldDB" id="A0A4Y2DJ59"/>
<accession>A0A4Y2DJ59</accession>
<evidence type="ECO:0000313" key="1">
    <source>
        <dbReference type="EMBL" id="GBM16830.1"/>
    </source>
</evidence>
<sequence length="53" mass="6215">MERNPFLNGTKFTSTYTASKRNDDWEELSNRLNSAGGAMKNMKCWQKLRRFAL</sequence>
<keyword evidence="2" id="KW-1185">Reference proteome</keyword>
<protein>
    <submittedName>
        <fullName evidence="1">Uncharacterized protein</fullName>
    </submittedName>
</protein>
<dbReference type="OrthoDB" id="8069192at2759"/>
<dbReference type="Proteomes" id="UP000499080">
    <property type="component" value="Unassembled WGS sequence"/>
</dbReference>
<dbReference type="EMBL" id="BGPR01000379">
    <property type="protein sequence ID" value="GBM16830.1"/>
    <property type="molecule type" value="Genomic_DNA"/>
</dbReference>
<comment type="caution">
    <text evidence="1">The sequence shown here is derived from an EMBL/GenBank/DDBJ whole genome shotgun (WGS) entry which is preliminary data.</text>
</comment>
<feature type="non-terminal residue" evidence="1">
    <location>
        <position position="53"/>
    </location>
</feature>